<accession>A0ABT7N5S3</accession>
<evidence type="ECO:0000256" key="2">
    <source>
        <dbReference type="ARBA" id="ARBA00023235"/>
    </source>
</evidence>
<name>A0ABT7N5S3_9BURK</name>
<organism evidence="3 4">
    <name type="scientific">Variovorax dokdonensis</name>
    <dbReference type="NCBI Taxonomy" id="344883"/>
    <lineage>
        <taxon>Bacteria</taxon>
        <taxon>Pseudomonadati</taxon>
        <taxon>Pseudomonadota</taxon>
        <taxon>Betaproteobacteria</taxon>
        <taxon>Burkholderiales</taxon>
        <taxon>Comamonadaceae</taxon>
        <taxon>Variovorax</taxon>
    </lineage>
</organism>
<dbReference type="PANTHER" id="PTHR48100">
    <property type="entry name" value="BROAD-SPECIFICITY PHOSPHATASE YOR283W-RELATED"/>
    <property type="match status" value="1"/>
</dbReference>
<dbReference type="RefSeq" id="WP_286658407.1">
    <property type="nucleotide sequence ID" value="NZ_JASZYV010000001.1"/>
</dbReference>
<keyword evidence="3" id="KW-0378">Hydrolase</keyword>
<evidence type="ECO:0000256" key="1">
    <source>
        <dbReference type="ARBA" id="ARBA00023152"/>
    </source>
</evidence>
<protein>
    <submittedName>
        <fullName evidence="3">Histidine phosphatase family protein</fullName>
        <ecNumber evidence="3">3.1.3.-</ecNumber>
    </submittedName>
</protein>
<dbReference type="Proteomes" id="UP001174908">
    <property type="component" value="Unassembled WGS sequence"/>
</dbReference>
<dbReference type="EMBL" id="JASZYV010000001">
    <property type="protein sequence ID" value="MDM0043291.1"/>
    <property type="molecule type" value="Genomic_DNA"/>
</dbReference>
<dbReference type="SMART" id="SM00855">
    <property type="entry name" value="PGAM"/>
    <property type="match status" value="1"/>
</dbReference>
<dbReference type="Pfam" id="PF00300">
    <property type="entry name" value="His_Phos_1"/>
    <property type="match status" value="1"/>
</dbReference>
<proteinExistence type="predicted"/>
<sequence length="231" mass="25942">MSTDLILIRHGETDWNRELRFQGHIDVPLNDIGHEQARRLGLRMAQESADHLVCSDLMRCQQTAAPTALQLSLPVRTTVSLREQSFGAVEGMRADEIQAQHPRAWEDWLKFQEDFSMPQGESPRQFHARVLDALRSIAHEHQGLTVLVFTHGGVLDMVWRTARGLGLGGPRQSDIPNAGFNRIRLPDADDPARIEVIAWADTLHLADMPPQPVYDQKRYVAPPEAGKPNVA</sequence>
<dbReference type="PROSITE" id="PS00175">
    <property type="entry name" value="PG_MUTASE"/>
    <property type="match status" value="1"/>
</dbReference>
<gene>
    <name evidence="3" type="ORF">QTH91_02235</name>
</gene>
<comment type="caution">
    <text evidence="3">The sequence shown here is derived from an EMBL/GenBank/DDBJ whole genome shotgun (WGS) entry which is preliminary data.</text>
</comment>
<dbReference type="CDD" id="cd07067">
    <property type="entry name" value="HP_PGM_like"/>
    <property type="match status" value="1"/>
</dbReference>
<dbReference type="InterPro" id="IPR050275">
    <property type="entry name" value="PGM_Phosphatase"/>
</dbReference>
<dbReference type="SUPFAM" id="SSF53254">
    <property type="entry name" value="Phosphoglycerate mutase-like"/>
    <property type="match status" value="1"/>
</dbReference>
<dbReference type="PANTHER" id="PTHR48100:SF1">
    <property type="entry name" value="HISTIDINE PHOSPHATASE FAMILY PROTEIN-RELATED"/>
    <property type="match status" value="1"/>
</dbReference>
<dbReference type="GO" id="GO:0016787">
    <property type="term" value="F:hydrolase activity"/>
    <property type="evidence" value="ECO:0007669"/>
    <property type="project" value="UniProtKB-KW"/>
</dbReference>
<dbReference type="EC" id="3.1.3.-" evidence="3"/>
<dbReference type="InterPro" id="IPR029033">
    <property type="entry name" value="His_PPase_superfam"/>
</dbReference>
<evidence type="ECO:0000313" key="3">
    <source>
        <dbReference type="EMBL" id="MDM0043291.1"/>
    </source>
</evidence>
<evidence type="ECO:0000313" key="4">
    <source>
        <dbReference type="Proteomes" id="UP001174908"/>
    </source>
</evidence>
<keyword evidence="2" id="KW-0413">Isomerase</keyword>
<dbReference type="Gene3D" id="3.40.50.1240">
    <property type="entry name" value="Phosphoglycerate mutase-like"/>
    <property type="match status" value="1"/>
</dbReference>
<dbReference type="InterPro" id="IPR001345">
    <property type="entry name" value="PG/BPGM_mutase_AS"/>
</dbReference>
<keyword evidence="4" id="KW-1185">Reference proteome</keyword>
<reference evidence="3" key="1">
    <citation type="submission" date="2023-06" db="EMBL/GenBank/DDBJ databases">
        <authorList>
            <person name="Jiang Y."/>
            <person name="Liu Q."/>
        </authorList>
    </citation>
    <scope>NUCLEOTIDE SEQUENCE</scope>
    <source>
        <strain evidence="3">CGMCC 1.12089</strain>
    </source>
</reference>
<keyword evidence="1" id="KW-0324">Glycolysis</keyword>
<dbReference type="InterPro" id="IPR013078">
    <property type="entry name" value="His_Pase_superF_clade-1"/>
</dbReference>